<reference evidence="2" key="2">
    <citation type="submission" date="2013-04" db="UniProtKB">
        <authorList>
            <consortium name="EnsemblPlants"/>
        </authorList>
    </citation>
    <scope>IDENTIFICATION</scope>
</reference>
<dbReference type="EnsemblPlants" id="OB10G17720.1">
    <property type="protein sequence ID" value="OB10G17720.1"/>
    <property type="gene ID" value="OB10G17720"/>
</dbReference>
<protein>
    <submittedName>
        <fullName evidence="2">Uncharacterized protein</fullName>
    </submittedName>
</protein>
<dbReference type="Proteomes" id="UP000006038">
    <property type="component" value="Chromosome 10"/>
</dbReference>
<reference evidence="2" key="1">
    <citation type="journal article" date="2013" name="Nat. Commun.">
        <title>Whole-genome sequencing of Oryza brachyantha reveals mechanisms underlying Oryza genome evolution.</title>
        <authorList>
            <person name="Chen J."/>
            <person name="Huang Q."/>
            <person name="Gao D."/>
            <person name="Wang J."/>
            <person name="Lang Y."/>
            <person name="Liu T."/>
            <person name="Li B."/>
            <person name="Bai Z."/>
            <person name="Luis Goicoechea J."/>
            <person name="Liang C."/>
            <person name="Chen C."/>
            <person name="Zhang W."/>
            <person name="Sun S."/>
            <person name="Liao Y."/>
            <person name="Zhang X."/>
            <person name="Yang L."/>
            <person name="Song C."/>
            <person name="Wang M."/>
            <person name="Shi J."/>
            <person name="Liu G."/>
            <person name="Liu J."/>
            <person name="Zhou H."/>
            <person name="Zhou W."/>
            <person name="Yu Q."/>
            <person name="An N."/>
            <person name="Chen Y."/>
            <person name="Cai Q."/>
            <person name="Wang B."/>
            <person name="Liu B."/>
            <person name="Min J."/>
            <person name="Huang Y."/>
            <person name="Wu H."/>
            <person name="Li Z."/>
            <person name="Zhang Y."/>
            <person name="Yin Y."/>
            <person name="Song W."/>
            <person name="Jiang J."/>
            <person name="Jackson S.A."/>
            <person name="Wing R.A."/>
            <person name="Wang J."/>
            <person name="Chen M."/>
        </authorList>
    </citation>
    <scope>NUCLEOTIDE SEQUENCE [LARGE SCALE GENOMIC DNA]</scope>
    <source>
        <strain evidence="2">cv. IRGC 101232</strain>
    </source>
</reference>
<organism evidence="2">
    <name type="scientific">Oryza brachyantha</name>
    <name type="common">malo sina</name>
    <dbReference type="NCBI Taxonomy" id="4533"/>
    <lineage>
        <taxon>Eukaryota</taxon>
        <taxon>Viridiplantae</taxon>
        <taxon>Streptophyta</taxon>
        <taxon>Embryophyta</taxon>
        <taxon>Tracheophyta</taxon>
        <taxon>Spermatophyta</taxon>
        <taxon>Magnoliopsida</taxon>
        <taxon>Liliopsida</taxon>
        <taxon>Poales</taxon>
        <taxon>Poaceae</taxon>
        <taxon>BOP clade</taxon>
        <taxon>Oryzoideae</taxon>
        <taxon>Oryzeae</taxon>
        <taxon>Oryzinae</taxon>
        <taxon>Oryza</taxon>
    </lineage>
</organism>
<evidence type="ECO:0000256" key="1">
    <source>
        <dbReference type="SAM" id="MobiDB-lite"/>
    </source>
</evidence>
<evidence type="ECO:0000313" key="3">
    <source>
        <dbReference type="Proteomes" id="UP000006038"/>
    </source>
</evidence>
<sequence length="168" mass="18703">MFWKLSSSCPGDACGFVRSAAVLLGHFAAAHTWPCITNVRAGEMVSAHLRDGFTFLHIYHHRRGSATFSDHLIMLNITRSRSTASSPCSAYVPTLSPAEQLAMQCELLFVSRFGYNGSCSSPQSTATCRPHRSPQTTTARRWPGAKERGRGREERKGEDHENIFFKKI</sequence>
<evidence type="ECO:0000313" key="2">
    <source>
        <dbReference type="EnsemblPlants" id="OB10G17720.1"/>
    </source>
</evidence>
<dbReference type="HOGENOM" id="CLU_1588999_0_0_1"/>
<feature type="compositionally biased region" description="Polar residues" evidence="1">
    <location>
        <begin position="121"/>
        <end position="139"/>
    </location>
</feature>
<dbReference type="SUPFAM" id="SSF49599">
    <property type="entry name" value="TRAF domain-like"/>
    <property type="match status" value="1"/>
</dbReference>
<feature type="region of interest" description="Disordered" evidence="1">
    <location>
        <begin position="121"/>
        <end position="163"/>
    </location>
</feature>
<proteinExistence type="predicted"/>
<name>J3N2M4_ORYBR</name>
<dbReference type="AlphaFoldDB" id="J3N2M4"/>
<dbReference type="Gramene" id="OB10G17720.1">
    <property type="protein sequence ID" value="OB10G17720.1"/>
    <property type="gene ID" value="OB10G17720"/>
</dbReference>
<keyword evidence="3" id="KW-1185">Reference proteome</keyword>
<feature type="compositionally biased region" description="Basic and acidic residues" evidence="1">
    <location>
        <begin position="144"/>
        <end position="163"/>
    </location>
</feature>
<accession>J3N2M4</accession>